<dbReference type="InterPro" id="IPR043129">
    <property type="entry name" value="ATPase_NBD"/>
</dbReference>
<keyword evidence="6" id="KW-1185">Reference proteome</keyword>
<organism evidence="5 6">
    <name type="scientific">Saponaria officinalis</name>
    <name type="common">Common soapwort</name>
    <name type="synonym">Lychnis saponaria</name>
    <dbReference type="NCBI Taxonomy" id="3572"/>
    <lineage>
        <taxon>Eukaryota</taxon>
        <taxon>Viridiplantae</taxon>
        <taxon>Streptophyta</taxon>
        <taxon>Embryophyta</taxon>
        <taxon>Tracheophyta</taxon>
        <taxon>Spermatophyta</taxon>
        <taxon>Magnoliopsida</taxon>
        <taxon>eudicotyledons</taxon>
        <taxon>Gunneridae</taxon>
        <taxon>Pentapetalae</taxon>
        <taxon>Caryophyllales</taxon>
        <taxon>Caryophyllaceae</taxon>
        <taxon>Caryophylleae</taxon>
        <taxon>Saponaria</taxon>
    </lineage>
</organism>
<keyword evidence="3" id="KW-0067">ATP-binding</keyword>
<name>A0AAW1M205_SAPOF</name>
<evidence type="ECO:0000256" key="4">
    <source>
        <dbReference type="SAM" id="Phobius"/>
    </source>
</evidence>
<dbReference type="PROSITE" id="PS51257">
    <property type="entry name" value="PROKAR_LIPOPROTEIN"/>
    <property type="match status" value="1"/>
</dbReference>
<accession>A0AAW1M205</accession>
<feature type="transmembrane region" description="Helical" evidence="4">
    <location>
        <begin position="71"/>
        <end position="94"/>
    </location>
</feature>
<dbReference type="EMBL" id="JBDFQZ010000003">
    <property type="protein sequence ID" value="KAK9741045.1"/>
    <property type="molecule type" value="Genomic_DNA"/>
</dbReference>
<comment type="caution">
    <text evidence="5">The sequence shown here is derived from an EMBL/GenBank/DDBJ whole genome shotgun (WGS) entry which is preliminary data.</text>
</comment>
<dbReference type="PRINTS" id="PR00301">
    <property type="entry name" value="HEATSHOCK70"/>
</dbReference>
<dbReference type="FunFam" id="3.30.420.40:FF:000028">
    <property type="entry name" value="heat shock 70 kDa protein-like"/>
    <property type="match status" value="1"/>
</dbReference>
<evidence type="ECO:0000313" key="5">
    <source>
        <dbReference type="EMBL" id="KAK9741045.1"/>
    </source>
</evidence>
<dbReference type="GO" id="GO:0005524">
    <property type="term" value="F:ATP binding"/>
    <property type="evidence" value="ECO:0007669"/>
    <property type="project" value="UniProtKB-KW"/>
</dbReference>
<proteinExistence type="inferred from homology"/>
<comment type="similarity">
    <text evidence="1">Belongs to the heat shock protein 70 family.</text>
</comment>
<dbReference type="GO" id="GO:0034663">
    <property type="term" value="C:endoplasmic reticulum chaperone complex"/>
    <property type="evidence" value="ECO:0007669"/>
    <property type="project" value="TreeGrafter"/>
</dbReference>
<dbReference type="PANTHER" id="PTHR45639">
    <property type="entry name" value="HSC70CB, ISOFORM G-RELATED"/>
    <property type="match status" value="1"/>
</dbReference>
<dbReference type="GO" id="GO:0140662">
    <property type="term" value="F:ATP-dependent protein folding chaperone"/>
    <property type="evidence" value="ECO:0007669"/>
    <property type="project" value="InterPro"/>
</dbReference>
<evidence type="ECO:0000313" key="6">
    <source>
        <dbReference type="Proteomes" id="UP001443914"/>
    </source>
</evidence>
<reference evidence="5" key="1">
    <citation type="submission" date="2024-03" db="EMBL/GenBank/DDBJ databases">
        <title>WGS assembly of Saponaria officinalis var. Norfolk2.</title>
        <authorList>
            <person name="Jenkins J."/>
            <person name="Shu S."/>
            <person name="Grimwood J."/>
            <person name="Barry K."/>
            <person name="Goodstein D."/>
            <person name="Schmutz J."/>
            <person name="Leebens-Mack J."/>
            <person name="Osbourn A."/>
        </authorList>
    </citation>
    <scope>NUCLEOTIDE SEQUENCE [LARGE SCALE GENOMIC DNA]</scope>
    <source>
        <strain evidence="5">JIC</strain>
    </source>
</reference>
<gene>
    <name evidence="5" type="ORF">RND81_03G077800</name>
</gene>
<evidence type="ECO:0000256" key="1">
    <source>
        <dbReference type="ARBA" id="ARBA00007381"/>
    </source>
</evidence>
<protein>
    <submittedName>
        <fullName evidence="5">Uncharacterized protein</fullName>
    </submittedName>
</protein>
<keyword evidence="4" id="KW-1133">Transmembrane helix</keyword>
<dbReference type="SUPFAM" id="SSF53067">
    <property type="entry name" value="Actin-like ATPase domain"/>
    <property type="match status" value="1"/>
</dbReference>
<dbReference type="Gene3D" id="3.30.420.40">
    <property type="match status" value="1"/>
</dbReference>
<dbReference type="Proteomes" id="UP001443914">
    <property type="component" value="Unassembled WGS sequence"/>
</dbReference>
<keyword evidence="4" id="KW-0472">Membrane</keyword>
<dbReference type="AlphaFoldDB" id="A0AAW1M205"/>
<dbReference type="Pfam" id="PF00012">
    <property type="entry name" value="HSP70"/>
    <property type="match status" value="1"/>
</dbReference>
<dbReference type="InterPro" id="IPR013126">
    <property type="entry name" value="Hsp_70_fam"/>
</dbReference>
<dbReference type="GO" id="GO:0030968">
    <property type="term" value="P:endoplasmic reticulum unfolded protein response"/>
    <property type="evidence" value="ECO:0007669"/>
    <property type="project" value="TreeGrafter"/>
</dbReference>
<keyword evidence="4" id="KW-0812">Transmembrane</keyword>
<dbReference type="PANTHER" id="PTHR45639:SF34">
    <property type="entry name" value="CHAPERONE PROTEIN DNAK"/>
    <property type="match status" value="1"/>
</dbReference>
<keyword evidence="2" id="KW-0547">Nucleotide-binding</keyword>
<evidence type="ECO:0000256" key="2">
    <source>
        <dbReference type="ARBA" id="ARBA00022741"/>
    </source>
</evidence>
<evidence type="ECO:0000256" key="3">
    <source>
        <dbReference type="ARBA" id="ARBA00022840"/>
    </source>
</evidence>
<sequence length="102" mass="11007">MTGKGGKCPVIGINLGTTYSCVAVSQNGRVEIILNDQGNRTTPSWVAFTDSERLIGEAVVNQASRNPVNTIYGHSISFFTYSMYAQLLVFVGLLGTKTIKDC</sequence>